<dbReference type="UniPathway" id="UPA00378"/>
<evidence type="ECO:0000256" key="2">
    <source>
        <dbReference type="ARBA" id="ARBA00022679"/>
    </source>
</evidence>
<dbReference type="Pfam" id="PF01531">
    <property type="entry name" value="Glyco_transf_11"/>
    <property type="match status" value="1"/>
</dbReference>
<dbReference type="CDD" id="cd11301">
    <property type="entry name" value="Fut1_Fut2_like"/>
    <property type="match status" value="1"/>
</dbReference>
<name>A0A8B6GAQ5_MYTGA</name>
<keyword evidence="3" id="KW-0735">Signal-anchor</keyword>
<keyword evidence="3" id="KW-0333">Golgi apparatus</keyword>
<comment type="similarity">
    <text evidence="3">Belongs to the glycosyltransferase 11 family.</text>
</comment>
<accession>A0A8B6GAQ5</accession>
<dbReference type="EMBL" id="UYJE01008149">
    <property type="protein sequence ID" value="VDI61398.1"/>
    <property type="molecule type" value="Genomic_DNA"/>
</dbReference>
<proteinExistence type="inferred from homology"/>
<evidence type="ECO:0000256" key="3">
    <source>
        <dbReference type="RuleBase" id="RU363129"/>
    </source>
</evidence>
<dbReference type="Proteomes" id="UP000596742">
    <property type="component" value="Unassembled WGS sequence"/>
</dbReference>
<protein>
    <recommendedName>
        <fullName evidence="3">L-Fucosyltransferase</fullName>
        <ecNumber evidence="3">2.4.1.-</ecNumber>
    </recommendedName>
</protein>
<evidence type="ECO:0000256" key="1">
    <source>
        <dbReference type="ARBA" id="ARBA00022676"/>
    </source>
</evidence>
<dbReference type="GO" id="GO:0005975">
    <property type="term" value="P:carbohydrate metabolic process"/>
    <property type="evidence" value="ECO:0007669"/>
    <property type="project" value="InterPro"/>
</dbReference>
<keyword evidence="3" id="KW-0325">Glycoprotein</keyword>
<comment type="subcellular location">
    <subcellularLocation>
        <location evidence="3">Golgi apparatus</location>
        <location evidence="3">Golgi stack membrane</location>
        <topology evidence="3">Single-pass type II membrane protein</topology>
    </subcellularLocation>
</comment>
<evidence type="ECO:0000313" key="5">
    <source>
        <dbReference type="Proteomes" id="UP000596742"/>
    </source>
</evidence>
<evidence type="ECO:0000313" key="4">
    <source>
        <dbReference type="EMBL" id="VDI61398.1"/>
    </source>
</evidence>
<keyword evidence="5" id="KW-1185">Reference proteome</keyword>
<dbReference type="AlphaFoldDB" id="A0A8B6GAQ5"/>
<keyword evidence="2 3" id="KW-0808">Transferase</keyword>
<sequence>MFNSNSTKTQSINQIGKTIPALSSKAVIKQVNYTSTTKGLQTSTINPALANLTHCLCPVEMLGLGNRMFQFATHFAVARSKGMRLIISKHSELNRIFKLHDIEIWDNITICSKFTVRLEKQNCAYDKNLLNFNSSQNIRLYPCLQSYIYFDNYTTELRKQFTFRDQIPQEAENDLNQIIKRHNIGSRRDITLVGVHVRRTDWLNNPHGYNVATPQYMTKAVQYFKSKYQNVMFIVSSLDLPWTRANMPNNTKVEYLSNPKREVIVATLALCNHTITTVGSFGWWIGWLTGGEVTYFKWPAVEGTILRKQYSKDYSDYFYPNWIGL</sequence>
<gene>
    <name evidence="4" type="ORF">MGAL_10B030100</name>
</gene>
<dbReference type="InterPro" id="IPR002516">
    <property type="entry name" value="Glyco_trans_11"/>
</dbReference>
<comment type="caution">
    <text evidence="4">The sequence shown here is derived from an EMBL/GenBank/DDBJ whole genome shotgun (WGS) entry which is preliminary data.</text>
</comment>
<dbReference type="PANTHER" id="PTHR11927:SF9">
    <property type="entry name" value="L-FUCOSYLTRANSFERASE"/>
    <property type="match status" value="1"/>
</dbReference>
<dbReference type="EC" id="2.4.1.-" evidence="3"/>
<dbReference type="OrthoDB" id="6090518at2759"/>
<reference evidence="4" key="1">
    <citation type="submission" date="2018-11" db="EMBL/GenBank/DDBJ databases">
        <authorList>
            <person name="Alioto T."/>
            <person name="Alioto T."/>
        </authorList>
    </citation>
    <scope>NUCLEOTIDE SEQUENCE</scope>
</reference>
<comment type="pathway">
    <text evidence="3">Protein modification; protein glycosylation.</text>
</comment>
<organism evidence="4 5">
    <name type="scientific">Mytilus galloprovincialis</name>
    <name type="common">Mediterranean mussel</name>
    <dbReference type="NCBI Taxonomy" id="29158"/>
    <lineage>
        <taxon>Eukaryota</taxon>
        <taxon>Metazoa</taxon>
        <taxon>Spiralia</taxon>
        <taxon>Lophotrochozoa</taxon>
        <taxon>Mollusca</taxon>
        <taxon>Bivalvia</taxon>
        <taxon>Autobranchia</taxon>
        <taxon>Pteriomorphia</taxon>
        <taxon>Mytilida</taxon>
        <taxon>Mytiloidea</taxon>
        <taxon>Mytilidae</taxon>
        <taxon>Mytilinae</taxon>
        <taxon>Mytilus</taxon>
    </lineage>
</organism>
<keyword evidence="1 3" id="KW-0328">Glycosyltransferase</keyword>
<dbReference type="GO" id="GO:0032580">
    <property type="term" value="C:Golgi cisterna membrane"/>
    <property type="evidence" value="ECO:0007669"/>
    <property type="project" value="UniProtKB-SubCell"/>
</dbReference>
<keyword evidence="3" id="KW-0812">Transmembrane</keyword>
<dbReference type="PANTHER" id="PTHR11927">
    <property type="entry name" value="GALACTOSIDE 2-L-FUCOSYLTRANSFERASE"/>
    <property type="match status" value="1"/>
</dbReference>
<dbReference type="GO" id="GO:0008107">
    <property type="term" value="F:galactoside 2-alpha-L-fucosyltransferase activity"/>
    <property type="evidence" value="ECO:0007669"/>
    <property type="project" value="InterPro"/>
</dbReference>